<accession>A0ABR1CE49</accession>
<name>A0ABR1CE49_NECAM</name>
<dbReference type="EMBL" id="JAVFWL010000002">
    <property type="protein sequence ID" value="KAK6735798.1"/>
    <property type="molecule type" value="Genomic_DNA"/>
</dbReference>
<keyword evidence="3" id="KW-1185">Reference proteome</keyword>
<evidence type="ECO:0000313" key="2">
    <source>
        <dbReference type="EMBL" id="KAK6735798.1"/>
    </source>
</evidence>
<gene>
    <name evidence="2" type="primary">Necator_chrII.g6607</name>
    <name evidence="2" type="ORF">RB195_018814</name>
</gene>
<evidence type="ECO:0000313" key="3">
    <source>
        <dbReference type="Proteomes" id="UP001303046"/>
    </source>
</evidence>
<protein>
    <submittedName>
        <fullName evidence="2">Uncharacterized protein</fullName>
    </submittedName>
</protein>
<reference evidence="2 3" key="1">
    <citation type="submission" date="2023-08" db="EMBL/GenBank/DDBJ databases">
        <title>A Necator americanus chromosomal reference genome.</title>
        <authorList>
            <person name="Ilik V."/>
            <person name="Petrzelkova K.J."/>
            <person name="Pardy F."/>
            <person name="Fuh T."/>
            <person name="Niatou-Singa F.S."/>
            <person name="Gouil Q."/>
            <person name="Baker L."/>
            <person name="Ritchie M.E."/>
            <person name="Jex A.R."/>
            <person name="Gazzola D."/>
            <person name="Li H."/>
            <person name="Toshio Fujiwara R."/>
            <person name="Zhan B."/>
            <person name="Aroian R.V."/>
            <person name="Pafco B."/>
            <person name="Schwarz E.M."/>
        </authorList>
    </citation>
    <scope>NUCLEOTIDE SEQUENCE [LARGE SCALE GENOMIC DNA]</scope>
    <source>
        <strain evidence="2 3">Aroian</strain>
        <tissue evidence="2">Whole animal</tissue>
    </source>
</reference>
<feature type="region of interest" description="Disordered" evidence="1">
    <location>
        <begin position="1"/>
        <end position="26"/>
    </location>
</feature>
<feature type="compositionally biased region" description="Polar residues" evidence="1">
    <location>
        <begin position="1"/>
        <end position="24"/>
    </location>
</feature>
<sequence length="73" mass="8317">MKSNNNRRFISQADNEIDQTSNDSRCSEKSEEEFVITRCWASVAHLVRGSAETAIMVQKRPCAEQAFIPQRSI</sequence>
<proteinExistence type="predicted"/>
<organism evidence="2 3">
    <name type="scientific">Necator americanus</name>
    <name type="common">Human hookworm</name>
    <dbReference type="NCBI Taxonomy" id="51031"/>
    <lineage>
        <taxon>Eukaryota</taxon>
        <taxon>Metazoa</taxon>
        <taxon>Ecdysozoa</taxon>
        <taxon>Nematoda</taxon>
        <taxon>Chromadorea</taxon>
        <taxon>Rhabditida</taxon>
        <taxon>Rhabditina</taxon>
        <taxon>Rhabditomorpha</taxon>
        <taxon>Strongyloidea</taxon>
        <taxon>Ancylostomatidae</taxon>
        <taxon>Bunostominae</taxon>
        <taxon>Necator</taxon>
    </lineage>
</organism>
<comment type="caution">
    <text evidence="2">The sequence shown here is derived from an EMBL/GenBank/DDBJ whole genome shotgun (WGS) entry which is preliminary data.</text>
</comment>
<evidence type="ECO:0000256" key="1">
    <source>
        <dbReference type="SAM" id="MobiDB-lite"/>
    </source>
</evidence>
<dbReference type="Proteomes" id="UP001303046">
    <property type="component" value="Unassembled WGS sequence"/>
</dbReference>